<dbReference type="PANTHER" id="PTHR35605">
    <property type="entry name" value="ECP2 EFFECTOR PROTEIN DOMAIN-CONTAINING PROTEIN-RELATED"/>
    <property type="match status" value="1"/>
</dbReference>
<name>A0A5N7B943_9EURO</name>
<proteinExistence type="predicted"/>
<dbReference type="AlphaFoldDB" id="A0A5N7B943"/>
<keyword evidence="1" id="KW-0732">Signal</keyword>
<dbReference type="OrthoDB" id="3552888at2759"/>
<gene>
    <name evidence="2" type="ORF">BDV26DRAFT_281199</name>
</gene>
<feature type="chain" id="PRO_5024801424" description="Secreted protein" evidence="1">
    <location>
        <begin position="20"/>
        <end position="202"/>
    </location>
</feature>
<reference evidence="2 3" key="1">
    <citation type="submission" date="2019-04" db="EMBL/GenBank/DDBJ databases">
        <title>Friends and foes A comparative genomics studyof 23 Aspergillus species from section Flavi.</title>
        <authorList>
            <consortium name="DOE Joint Genome Institute"/>
            <person name="Kjaerbolling I."/>
            <person name="Vesth T."/>
            <person name="Frisvad J.C."/>
            <person name="Nybo J.L."/>
            <person name="Theobald S."/>
            <person name="Kildgaard S."/>
            <person name="Isbrandt T."/>
            <person name="Kuo A."/>
            <person name="Sato A."/>
            <person name="Lyhne E.K."/>
            <person name="Kogle M.E."/>
            <person name="Wiebenga A."/>
            <person name="Kun R.S."/>
            <person name="Lubbers R.J."/>
            <person name="Makela M.R."/>
            <person name="Barry K."/>
            <person name="Chovatia M."/>
            <person name="Clum A."/>
            <person name="Daum C."/>
            <person name="Haridas S."/>
            <person name="He G."/>
            <person name="LaButti K."/>
            <person name="Lipzen A."/>
            <person name="Mondo S."/>
            <person name="Riley R."/>
            <person name="Salamov A."/>
            <person name="Simmons B.A."/>
            <person name="Magnuson J.K."/>
            <person name="Henrissat B."/>
            <person name="Mortensen U.H."/>
            <person name="Larsen T.O."/>
            <person name="Devries R.P."/>
            <person name="Grigoriev I.V."/>
            <person name="Machida M."/>
            <person name="Baker S.E."/>
            <person name="Andersen M.R."/>
        </authorList>
    </citation>
    <scope>NUCLEOTIDE SEQUENCE [LARGE SCALE GENOMIC DNA]</scope>
    <source>
        <strain evidence="2 3">IBT 29228</strain>
    </source>
</reference>
<feature type="signal peptide" evidence="1">
    <location>
        <begin position="1"/>
        <end position="19"/>
    </location>
</feature>
<dbReference type="PANTHER" id="PTHR35605:SF1">
    <property type="entry name" value="ECP2 EFFECTOR PROTEIN DOMAIN-CONTAINING PROTEIN-RELATED"/>
    <property type="match status" value="1"/>
</dbReference>
<sequence length="202" mass="22268">MKFSSALAVMPALLSLGYTLEAPIPGYGIWEPEWSIEAHPGRTIQARGTIQEVRDELLRINPDWDEHYIKPVLERSVESTSEFSKRTDFFNDGWLKCGVWPSADVADVKSGIQYLRGVSGNPQNGPGPGNCGRVSCGYNAAIWWCNDTDDTKTLESFGSVADGAQAVLESCSKDGELHWNNKVSGQAFHDTKWNVIVRGESC</sequence>
<evidence type="ECO:0008006" key="4">
    <source>
        <dbReference type="Google" id="ProtNLM"/>
    </source>
</evidence>
<organism evidence="2 3">
    <name type="scientific">Aspergillus bertholletiae</name>
    <dbReference type="NCBI Taxonomy" id="1226010"/>
    <lineage>
        <taxon>Eukaryota</taxon>
        <taxon>Fungi</taxon>
        <taxon>Dikarya</taxon>
        <taxon>Ascomycota</taxon>
        <taxon>Pezizomycotina</taxon>
        <taxon>Eurotiomycetes</taxon>
        <taxon>Eurotiomycetidae</taxon>
        <taxon>Eurotiales</taxon>
        <taxon>Aspergillaceae</taxon>
        <taxon>Aspergillus</taxon>
        <taxon>Aspergillus subgen. Circumdati</taxon>
    </lineage>
</organism>
<protein>
    <recommendedName>
        <fullName evidence="4">Secreted protein</fullName>
    </recommendedName>
</protein>
<evidence type="ECO:0000313" key="2">
    <source>
        <dbReference type="EMBL" id="KAE8378283.1"/>
    </source>
</evidence>
<evidence type="ECO:0000313" key="3">
    <source>
        <dbReference type="Proteomes" id="UP000326198"/>
    </source>
</evidence>
<keyword evidence="3" id="KW-1185">Reference proteome</keyword>
<dbReference type="Proteomes" id="UP000326198">
    <property type="component" value="Unassembled WGS sequence"/>
</dbReference>
<accession>A0A5N7B943</accession>
<dbReference type="EMBL" id="ML736210">
    <property type="protein sequence ID" value="KAE8378283.1"/>
    <property type="molecule type" value="Genomic_DNA"/>
</dbReference>
<evidence type="ECO:0000256" key="1">
    <source>
        <dbReference type="SAM" id="SignalP"/>
    </source>
</evidence>